<dbReference type="Proteomes" id="UP000310200">
    <property type="component" value="Unassembled WGS sequence"/>
</dbReference>
<gene>
    <name evidence="1" type="ORF">DBV15_01691</name>
</gene>
<dbReference type="EMBL" id="QBLH01000372">
    <property type="protein sequence ID" value="TGZ56214.1"/>
    <property type="molecule type" value="Genomic_DNA"/>
</dbReference>
<dbReference type="AlphaFoldDB" id="A0A4V3SCC7"/>
<evidence type="ECO:0000313" key="1">
    <source>
        <dbReference type="EMBL" id="TGZ56214.1"/>
    </source>
</evidence>
<comment type="caution">
    <text evidence="1">The sequence shown here is derived from an EMBL/GenBank/DDBJ whole genome shotgun (WGS) entry which is preliminary data.</text>
</comment>
<keyword evidence="2" id="KW-1185">Reference proteome</keyword>
<name>A0A4V3SCC7_9HYME</name>
<sequence length="265" mass="31047">MGGEELLQTTTGTSLARRRRASSLLVWLNMRLSRSPYEERNKLQSPQRGTYTERTRGADFMDVEMWHYMKWFSLDIWLGKMNLKITLSIRLLDPPLLATCRVTLDLFTEICSPTGYMGTPSSRTYNAKKMLHARADLIFPFGEAPPFHETFGTGLWHRAIPHEIEGTEVRRRRRKRREEKKEIPKRTIDRIGMKGYPTLFRNPSGAPSNVCSCSYRIPYLLVDESNSYYHHCHYRGPDHHARAPRTRTVHTEKEVQRARYFRAQT</sequence>
<proteinExistence type="predicted"/>
<reference evidence="1 2" key="1">
    <citation type="journal article" date="2019" name="Philos. Trans. R. Soc. Lond., B, Biol. Sci.">
        <title>Ant behaviour and brain gene expression of defending hosts depend on the ecological success of the intruding social parasite.</title>
        <authorList>
            <person name="Kaur R."/>
            <person name="Stoldt M."/>
            <person name="Jongepier E."/>
            <person name="Feldmeyer B."/>
            <person name="Menzel F."/>
            <person name="Bornberg-Bauer E."/>
            <person name="Foitzik S."/>
        </authorList>
    </citation>
    <scope>NUCLEOTIDE SEQUENCE [LARGE SCALE GENOMIC DNA]</scope>
    <source>
        <tissue evidence="1">Whole body</tissue>
    </source>
</reference>
<accession>A0A4V3SCC7</accession>
<evidence type="ECO:0000313" key="2">
    <source>
        <dbReference type="Proteomes" id="UP000310200"/>
    </source>
</evidence>
<organism evidence="1 2">
    <name type="scientific">Temnothorax longispinosus</name>
    <dbReference type="NCBI Taxonomy" id="300112"/>
    <lineage>
        <taxon>Eukaryota</taxon>
        <taxon>Metazoa</taxon>
        <taxon>Ecdysozoa</taxon>
        <taxon>Arthropoda</taxon>
        <taxon>Hexapoda</taxon>
        <taxon>Insecta</taxon>
        <taxon>Pterygota</taxon>
        <taxon>Neoptera</taxon>
        <taxon>Endopterygota</taxon>
        <taxon>Hymenoptera</taxon>
        <taxon>Apocrita</taxon>
        <taxon>Aculeata</taxon>
        <taxon>Formicoidea</taxon>
        <taxon>Formicidae</taxon>
        <taxon>Myrmicinae</taxon>
        <taxon>Temnothorax</taxon>
    </lineage>
</organism>
<protein>
    <submittedName>
        <fullName evidence="1">Uncharacterized protein</fullName>
    </submittedName>
</protein>